<dbReference type="InterPro" id="IPR011042">
    <property type="entry name" value="6-blade_b-propeller_TolB-like"/>
</dbReference>
<dbReference type="EMBL" id="JBHSNQ010000173">
    <property type="protein sequence ID" value="MFC5542636.1"/>
    <property type="molecule type" value="Genomic_DNA"/>
</dbReference>
<keyword evidence="3" id="KW-1185">Reference proteome</keyword>
<keyword evidence="1" id="KW-0732">Signal</keyword>
<sequence length="230" mass="25696">MKVKLRMRRIFLIAMAIFAMILPIGAQQTFAFTSANTNASGLSYHDGYIYVANFVDSKISKISDDGTITDVINFNNGEPYSLDFDSEGNFYYTFAYIGYPIDKIYKISSTDFSEGIGNPAEISTEVITGGVFLYGLAFHPITGDFYFGDYVLKKLYTISKKDFNDFPIPVTSPKVHEIGTMPYSVSDIAFDSIGNLYFSYSSWITKVTADDFADGHIDNPIHNYVITAEN</sequence>
<organism evidence="2 3">
    <name type="scientific">Ureibacillus suwonensis</name>
    <dbReference type="NCBI Taxonomy" id="313007"/>
    <lineage>
        <taxon>Bacteria</taxon>
        <taxon>Bacillati</taxon>
        <taxon>Bacillota</taxon>
        <taxon>Bacilli</taxon>
        <taxon>Bacillales</taxon>
        <taxon>Caryophanaceae</taxon>
        <taxon>Ureibacillus</taxon>
    </lineage>
</organism>
<evidence type="ECO:0000313" key="3">
    <source>
        <dbReference type="Proteomes" id="UP001595978"/>
    </source>
</evidence>
<name>A0ABW0RCX5_9BACL</name>
<feature type="signal peptide" evidence="1">
    <location>
        <begin position="1"/>
        <end position="26"/>
    </location>
</feature>
<evidence type="ECO:0008006" key="4">
    <source>
        <dbReference type="Google" id="ProtNLM"/>
    </source>
</evidence>
<dbReference type="SUPFAM" id="SSF63829">
    <property type="entry name" value="Calcium-dependent phosphotriesterase"/>
    <property type="match status" value="1"/>
</dbReference>
<evidence type="ECO:0000256" key="1">
    <source>
        <dbReference type="SAM" id="SignalP"/>
    </source>
</evidence>
<dbReference type="RefSeq" id="WP_390310057.1">
    <property type="nucleotide sequence ID" value="NZ_JBHSNQ010000173.1"/>
</dbReference>
<feature type="chain" id="PRO_5047461297" description="LVIVD repeat-containing protein" evidence="1">
    <location>
        <begin position="27"/>
        <end position="230"/>
    </location>
</feature>
<reference evidence="3" key="1">
    <citation type="journal article" date="2019" name="Int. J. Syst. Evol. Microbiol.">
        <title>The Global Catalogue of Microorganisms (GCM) 10K type strain sequencing project: providing services to taxonomists for standard genome sequencing and annotation.</title>
        <authorList>
            <consortium name="The Broad Institute Genomics Platform"/>
            <consortium name="The Broad Institute Genome Sequencing Center for Infectious Disease"/>
            <person name="Wu L."/>
            <person name="Ma J."/>
        </authorList>
    </citation>
    <scope>NUCLEOTIDE SEQUENCE [LARGE SCALE GENOMIC DNA]</scope>
    <source>
        <strain evidence="3">CCUG 56331</strain>
    </source>
</reference>
<proteinExistence type="predicted"/>
<comment type="caution">
    <text evidence="2">The sequence shown here is derived from an EMBL/GenBank/DDBJ whole genome shotgun (WGS) entry which is preliminary data.</text>
</comment>
<accession>A0ABW0RCX5</accession>
<dbReference type="Gene3D" id="2.120.10.30">
    <property type="entry name" value="TolB, C-terminal domain"/>
    <property type="match status" value="1"/>
</dbReference>
<dbReference type="Proteomes" id="UP001595978">
    <property type="component" value="Unassembled WGS sequence"/>
</dbReference>
<gene>
    <name evidence="2" type="ORF">ACFPOH_13060</name>
</gene>
<evidence type="ECO:0000313" key="2">
    <source>
        <dbReference type="EMBL" id="MFC5542636.1"/>
    </source>
</evidence>
<protein>
    <recommendedName>
        <fullName evidence="4">LVIVD repeat-containing protein</fullName>
    </recommendedName>
</protein>